<dbReference type="STRING" id="204669.Acid345_0988"/>
<gene>
    <name evidence="3" type="ordered locus">Acid345_0988</name>
</gene>
<dbReference type="SUPFAM" id="SSF51556">
    <property type="entry name" value="Metallo-dependent hydrolases"/>
    <property type="match status" value="1"/>
</dbReference>
<keyword evidence="1" id="KW-0732">Signal</keyword>
<dbReference type="Gene3D" id="3.20.20.140">
    <property type="entry name" value="Metal-dependent hydrolases"/>
    <property type="match status" value="1"/>
</dbReference>
<dbReference type="RefSeq" id="WP_011521793.1">
    <property type="nucleotide sequence ID" value="NC_008009.1"/>
</dbReference>
<dbReference type="PANTHER" id="PTHR43383:SF2">
    <property type="entry name" value="AMIDOHYDROLASE 2 FAMILY PROTEIN"/>
    <property type="match status" value="1"/>
</dbReference>
<accession>Q1IT09</accession>
<dbReference type="InterPro" id="IPR006680">
    <property type="entry name" value="Amidohydro-rel"/>
</dbReference>
<name>Q1IT09_KORVE</name>
<dbReference type="Proteomes" id="UP000002432">
    <property type="component" value="Chromosome"/>
</dbReference>
<dbReference type="Pfam" id="PF04909">
    <property type="entry name" value="Amidohydro_2"/>
    <property type="match status" value="1"/>
</dbReference>
<dbReference type="InterPro" id="IPR032466">
    <property type="entry name" value="Metal_Hydrolase"/>
</dbReference>
<dbReference type="KEGG" id="aba:Acid345_0988"/>
<evidence type="ECO:0000313" key="3">
    <source>
        <dbReference type="EMBL" id="ABF39991.1"/>
    </source>
</evidence>
<sequence length="432" mass="48147">MRILVTFAVMVLCATGFAQEPDAEIAHHIESIKAIDNHSHVIAADPADKGFDQLRCEMLPDSGIGAASQRYPNPDWMNAIHALYGFTPKDGSDAEMKRVDDARAAEMQHHGDQRWVLDKAGIGTVLANRLDLTPEMKAPRVLWVPYEDALLFPLNNTGEKSVNPDRKALFEMAEHLQTHYLELAGLKKLPPTLDQYVKQVLVPTLERQRKGGAVALKFEAAYLRALDFEPVLPYQAQQVYAKHVNGSIAQPADYKLLQDYLFKQIALEAGKLGMAVHIHTGSGCGAFFNDPGADAVLLSPMLNDPDLRKTNFVLLHGNWTQERKVIGLILKPNVYVDTSLIEYFLTPREYAEILKSWLEQMPERVLFGTDASPGGPGQNWPETTLWGAAKFRRSLAIALTEMVREGSIDKQRAKEIADLVLRENAAKLYAVK</sequence>
<keyword evidence="4" id="KW-1185">Reference proteome</keyword>
<reference evidence="3 4" key="1">
    <citation type="journal article" date="2009" name="Appl. Environ. Microbiol.">
        <title>Three genomes from the phylum Acidobacteria provide insight into the lifestyles of these microorganisms in soils.</title>
        <authorList>
            <person name="Ward N.L."/>
            <person name="Challacombe J.F."/>
            <person name="Janssen P.H."/>
            <person name="Henrissat B."/>
            <person name="Coutinho P.M."/>
            <person name="Wu M."/>
            <person name="Xie G."/>
            <person name="Haft D.H."/>
            <person name="Sait M."/>
            <person name="Badger J."/>
            <person name="Barabote R.D."/>
            <person name="Bradley B."/>
            <person name="Brettin T.S."/>
            <person name="Brinkac L.M."/>
            <person name="Bruce D."/>
            <person name="Creasy T."/>
            <person name="Daugherty S.C."/>
            <person name="Davidsen T.M."/>
            <person name="DeBoy R.T."/>
            <person name="Detter J.C."/>
            <person name="Dodson R.J."/>
            <person name="Durkin A.S."/>
            <person name="Ganapathy A."/>
            <person name="Gwinn-Giglio M."/>
            <person name="Han C.S."/>
            <person name="Khouri H."/>
            <person name="Kiss H."/>
            <person name="Kothari S.P."/>
            <person name="Madupu R."/>
            <person name="Nelson K.E."/>
            <person name="Nelson W.C."/>
            <person name="Paulsen I."/>
            <person name="Penn K."/>
            <person name="Ren Q."/>
            <person name="Rosovitz M.J."/>
            <person name="Selengut J.D."/>
            <person name="Shrivastava S."/>
            <person name="Sullivan S.A."/>
            <person name="Tapia R."/>
            <person name="Thompson L.S."/>
            <person name="Watkins K.L."/>
            <person name="Yang Q."/>
            <person name="Yu C."/>
            <person name="Zafar N."/>
            <person name="Zhou L."/>
            <person name="Kuske C.R."/>
        </authorList>
    </citation>
    <scope>NUCLEOTIDE SEQUENCE [LARGE SCALE GENOMIC DNA]</scope>
    <source>
        <strain evidence="3 4">Ellin345</strain>
    </source>
</reference>
<dbReference type="eggNOG" id="COG2159">
    <property type="taxonomic scope" value="Bacteria"/>
</dbReference>
<evidence type="ECO:0000313" key="4">
    <source>
        <dbReference type="Proteomes" id="UP000002432"/>
    </source>
</evidence>
<dbReference type="EnsemblBacteria" id="ABF39991">
    <property type="protein sequence ID" value="ABF39991"/>
    <property type="gene ID" value="Acid345_0988"/>
</dbReference>
<organism evidence="3 4">
    <name type="scientific">Koribacter versatilis (strain Ellin345)</name>
    <dbReference type="NCBI Taxonomy" id="204669"/>
    <lineage>
        <taxon>Bacteria</taxon>
        <taxon>Pseudomonadati</taxon>
        <taxon>Acidobacteriota</taxon>
        <taxon>Terriglobia</taxon>
        <taxon>Terriglobales</taxon>
        <taxon>Candidatus Korobacteraceae</taxon>
        <taxon>Candidatus Korobacter</taxon>
    </lineage>
</organism>
<dbReference type="PANTHER" id="PTHR43383">
    <property type="entry name" value="NODULIN 6"/>
    <property type="match status" value="1"/>
</dbReference>
<dbReference type="GO" id="GO:0016787">
    <property type="term" value="F:hydrolase activity"/>
    <property type="evidence" value="ECO:0007669"/>
    <property type="project" value="InterPro"/>
</dbReference>
<proteinExistence type="predicted"/>
<protein>
    <submittedName>
        <fullName evidence="3">Amidohydrolase 2</fullName>
    </submittedName>
</protein>
<feature type="domain" description="Amidohydrolase-related" evidence="2">
    <location>
        <begin position="261"/>
        <end position="429"/>
    </location>
</feature>
<dbReference type="AlphaFoldDB" id="Q1IT09"/>
<evidence type="ECO:0000256" key="1">
    <source>
        <dbReference type="SAM" id="SignalP"/>
    </source>
</evidence>
<feature type="chain" id="PRO_5004191244" evidence="1">
    <location>
        <begin position="19"/>
        <end position="432"/>
    </location>
</feature>
<dbReference type="EMBL" id="CP000360">
    <property type="protein sequence ID" value="ABF39991.1"/>
    <property type="molecule type" value="Genomic_DNA"/>
</dbReference>
<evidence type="ECO:0000259" key="2">
    <source>
        <dbReference type="Pfam" id="PF04909"/>
    </source>
</evidence>
<feature type="signal peptide" evidence="1">
    <location>
        <begin position="1"/>
        <end position="18"/>
    </location>
</feature>
<dbReference type="HOGENOM" id="CLU_634266_0_0_0"/>